<dbReference type="WBParaSite" id="RSKR_0000568533.1">
    <property type="protein sequence ID" value="RSKR_0000568533.1"/>
    <property type="gene ID" value="RSKR_0000568533"/>
</dbReference>
<proteinExistence type="predicted"/>
<evidence type="ECO:0000313" key="1">
    <source>
        <dbReference type="Proteomes" id="UP000095286"/>
    </source>
</evidence>
<dbReference type="Proteomes" id="UP000095286">
    <property type="component" value="Unplaced"/>
</dbReference>
<accession>A0AC35TXH4</accession>
<organism evidence="1 2">
    <name type="scientific">Rhabditophanes sp. KR3021</name>
    <dbReference type="NCBI Taxonomy" id="114890"/>
    <lineage>
        <taxon>Eukaryota</taxon>
        <taxon>Metazoa</taxon>
        <taxon>Ecdysozoa</taxon>
        <taxon>Nematoda</taxon>
        <taxon>Chromadorea</taxon>
        <taxon>Rhabditida</taxon>
        <taxon>Tylenchina</taxon>
        <taxon>Panagrolaimomorpha</taxon>
        <taxon>Strongyloidoidea</taxon>
        <taxon>Alloionematidae</taxon>
        <taxon>Rhabditophanes</taxon>
    </lineage>
</organism>
<evidence type="ECO:0000313" key="2">
    <source>
        <dbReference type="WBParaSite" id="RSKR_0000568533.1"/>
    </source>
</evidence>
<sequence length="290" mass="32529">MSKKGRTSDGSTPYPLFKTIRQENDQVSTLNEDSNGNTATTNQSSKLIQLFQLLNSLAGEVENNKSTIIEILDDEIAAVKTSHKKVLLYENLEMNLILSFQKLITVQLNVVIVPAYESAGHVKAKSVSIIKLPYANATLKLTGIVSCHSYRSIENYSLAFAQLSNINIGVNRKNCKTIISTLHNFCYKILMKQLQYEYFTIMIDGTDLQCSNVVNVMLYNNKESFFLTSLELEDKTAKNTADVLMTFIENNFNSKYMIALVMDSAPTSFGSISSRGGKNNILYHVQQKWS</sequence>
<protein>
    <submittedName>
        <fullName evidence="2">DUF659 domain-containing protein</fullName>
    </submittedName>
</protein>
<name>A0AC35TXH4_9BILA</name>
<reference evidence="2" key="1">
    <citation type="submission" date="2016-11" db="UniProtKB">
        <authorList>
            <consortium name="WormBaseParasite"/>
        </authorList>
    </citation>
    <scope>IDENTIFICATION</scope>
    <source>
        <strain evidence="2">KR3021</strain>
    </source>
</reference>